<dbReference type="Proteomes" id="UP000230750">
    <property type="component" value="Unassembled WGS sequence"/>
</dbReference>
<evidence type="ECO:0000259" key="3">
    <source>
        <dbReference type="Pfam" id="PF01562"/>
    </source>
</evidence>
<dbReference type="EMBL" id="MRZV01002639">
    <property type="protein sequence ID" value="PIK33293.1"/>
    <property type="molecule type" value="Genomic_DNA"/>
</dbReference>
<accession>A0A2G8JC35</accession>
<gene>
    <name evidence="4" type="ORF">BSL78_29892</name>
</gene>
<evidence type="ECO:0000256" key="2">
    <source>
        <dbReference type="SAM" id="SignalP"/>
    </source>
</evidence>
<evidence type="ECO:0000256" key="1">
    <source>
        <dbReference type="ARBA" id="ARBA00023157"/>
    </source>
</evidence>
<protein>
    <submittedName>
        <fullName evidence="4">Putative A disintegrin and metalloproteinase with thrombospondin motifs 6</fullName>
    </submittedName>
</protein>
<dbReference type="Pfam" id="PF01562">
    <property type="entry name" value="Pep_M12B_propep"/>
    <property type="match status" value="1"/>
</dbReference>
<keyword evidence="5" id="KW-1185">Reference proteome</keyword>
<evidence type="ECO:0000313" key="5">
    <source>
        <dbReference type="Proteomes" id="UP000230750"/>
    </source>
</evidence>
<sequence>MYSFPLSSFATFTVLLAFCHVAQSRATVFLDEEDWKEYVESPNEILDYDVLVPNVIHRHRRSEVNSHATQLMFTAFEEDYHLNLIQAPRFFSPDLKVEHVYKNGTVVKEPLLVDSNCFYHGFVVSHNASDVAISIQDGYVLSVNSFVETGWIVALFSLIVCFEALTRINVL</sequence>
<keyword evidence="1" id="KW-1015">Disulfide bond</keyword>
<dbReference type="InterPro" id="IPR002870">
    <property type="entry name" value="Peptidase_M12B_N"/>
</dbReference>
<organism evidence="4 5">
    <name type="scientific">Stichopus japonicus</name>
    <name type="common">Sea cucumber</name>
    <dbReference type="NCBI Taxonomy" id="307972"/>
    <lineage>
        <taxon>Eukaryota</taxon>
        <taxon>Metazoa</taxon>
        <taxon>Echinodermata</taxon>
        <taxon>Eleutherozoa</taxon>
        <taxon>Echinozoa</taxon>
        <taxon>Holothuroidea</taxon>
        <taxon>Aspidochirotacea</taxon>
        <taxon>Aspidochirotida</taxon>
        <taxon>Stichopodidae</taxon>
        <taxon>Apostichopus</taxon>
    </lineage>
</organism>
<feature type="chain" id="PRO_5013647845" evidence="2">
    <location>
        <begin position="25"/>
        <end position="171"/>
    </location>
</feature>
<feature type="domain" description="Peptidase M12B propeptide" evidence="3">
    <location>
        <begin position="56"/>
        <end position="123"/>
    </location>
</feature>
<reference evidence="4 5" key="1">
    <citation type="journal article" date="2017" name="PLoS Biol.">
        <title>The sea cucumber genome provides insights into morphological evolution and visceral regeneration.</title>
        <authorList>
            <person name="Zhang X."/>
            <person name="Sun L."/>
            <person name="Yuan J."/>
            <person name="Sun Y."/>
            <person name="Gao Y."/>
            <person name="Zhang L."/>
            <person name="Li S."/>
            <person name="Dai H."/>
            <person name="Hamel J.F."/>
            <person name="Liu C."/>
            <person name="Yu Y."/>
            <person name="Liu S."/>
            <person name="Lin W."/>
            <person name="Guo K."/>
            <person name="Jin S."/>
            <person name="Xu P."/>
            <person name="Storey K.B."/>
            <person name="Huan P."/>
            <person name="Zhang T."/>
            <person name="Zhou Y."/>
            <person name="Zhang J."/>
            <person name="Lin C."/>
            <person name="Li X."/>
            <person name="Xing L."/>
            <person name="Huo D."/>
            <person name="Sun M."/>
            <person name="Wang L."/>
            <person name="Mercier A."/>
            <person name="Li F."/>
            <person name="Yang H."/>
            <person name="Xiang J."/>
        </authorList>
    </citation>
    <scope>NUCLEOTIDE SEQUENCE [LARGE SCALE GENOMIC DNA]</scope>
    <source>
        <strain evidence="4">Shaxun</strain>
        <tissue evidence="4">Muscle</tissue>
    </source>
</reference>
<name>A0A2G8JC35_STIJA</name>
<keyword evidence="4" id="KW-0401">Integrin</keyword>
<dbReference type="OrthoDB" id="412680at2759"/>
<keyword evidence="2" id="KW-0732">Signal</keyword>
<comment type="caution">
    <text evidence="4">The sequence shown here is derived from an EMBL/GenBank/DDBJ whole genome shotgun (WGS) entry which is preliminary data.</text>
</comment>
<proteinExistence type="predicted"/>
<dbReference type="AlphaFoldDB" id="A0A2G8JC35"/>
<feature type="signal peptide" evidence="2">
    <location>
        <begin position="1"/>
        <end position="24"/>
    </location>
</feature>
<dbReference type="GO" id="GO:0007229">
    <property type="term" value="P:integrin-mediated signaling pathway"/>
    <property type="evidence" value="ECO:0007669"/>
    <property type="project" value="UniProtKB-KW"/>
</dbReference>
<evidence type="ECO:0000313" key="4">
    <source>
        <dbReference type="EMBL" id="PIK33293.1"/>
    </source>
</evidence>